<accession>K9FLD9</accession>
<dbReference type="HOGENOM" id="CLU_2469792_0_0_1"/>
<sequence length="88" mass="10509">MFRRCRLWAGEVRAYLTSPLRREIHRSKKEILELSVIQDDRRHTNIRWTHELDRASMIGFHWSKLDPRPVSTRSRPAKKNIGSDRGTQ</sequence>
<gene>
    <name evidence="2" type="ORF">PDIP_66130</name>
</gene>
<dbReference type="VEuPathDB" id="FungiDB:PDIP_66130"/>
<comment type="caution">
    <text evidence="2">The sequence shown here is derived from an EMBL/GenBank/DDBJ whole genome shotgun (WGS) entry which is preliminary data.</text>
</comment>
<reference evidence="3" key="1">
    <citation type="journal article" date="2012" name="BMC Genomics">
        <title>Genome sequence of the necrotrophic fungus Penicillium digitatum, the main postharvest pathogen of citrus.</title>
        <authorList>
            <person name="Marcet-Houben M."/>
            <person name="Ballester A.-R."/>
            <person name="de la Fuente B."/>
            <person name="Harries E."/>
            <person name="Marcos J.F."/>
            <person name="Gonzalez-Candelas L."/>
            <person name="Gabaldon T."/>
        </authorList>
    </citation>
    <scope>NUCLEOTIDE SEQUENCE [LARGE SCALE GENOMIC DNA]</scope>
    <source>
        <strain evidence="3">Pd1 / CECT 20795</strain>
    </source>
</reference>
<dbReference type="EMBL" id="AKCU01000434">
    <property type="protein sequence ID" value="EKV09102.1"/>
    <property type="molecule type" value="Genomic_DNA"/>
</dbReference>
<protein>
    <submittedName>
        <fullName evidence="2">Uncharacterized protein</fullName>
    </submittedName>
</protein>
<dbReference type="Proteomes" id="UP000009886">
    <property type="component" value="Unassembled WGS sequence"/>
</dbReference>
<proteinExistence type="predicted"/>
<feature type="region of interest" description="Disordered" evidence="1">
    <location>
        <begin position="65"/>
        <end position="88"/>
    </location>
</feature>
<evidence type="ECO:0000313" key="2">
    <source>
        <dbReference type="EMBL" id="EKV09102.1"/>
    </source>
</evidence>
<name>K9FLD9_PEND1</name>
<evidence type="ECO:0000313" key="3">
    <source>
        <dbReference type="Proteomes" id="UP000009886"/>
    </source>
</evidence>
<dbReference type="AlphaFoldDB" id="K9FLD9"/>
<evidence type="ECO:0000256" key="1">
    <source>
        <dbReference type="SAM" id="MobiDB-lite"/>
    </source>
</evidence>
<dbReference type="KEGG" id="pdp:PDIP_66130"/>
<organism evidence="2 3">
    <name type="scientific">Penicillium digitatum (strain Pd1 / CECT 20795)</name>
    <name type="common">Green mold</name>
    <dbReference type="NCBI Taxonomy" id="1170230"/>
    <lineage>
        <taxon>Eukaryota</taxon>
        <taxon>Fungi</taxon>
        <taxon>Dikarya</taxon>
        <taxon>Ascomycota</taxon>
        <taxon>Pezizomycotina</taxon>
        <taxon>Eurotiomycetes</taxon>
        <taxon>Eurotiomycetidae</taxon>
        <taxon>Eurotiales</taxon>
        <taxon>Aspergillaceae</taxon>
        <taxon>Penicillium</taxon>
    </lineage>
</organism>